<keyword evidence="7 10" id="KW-0418">Kinase</keyword>
<keyword evidence="8 10" id="KW-0067">ATP-binding</keyword>
<comment type="catalytic activity">
    <reaction evidence="9 10">
        <text>dTMP + ATP = dTDP + ADP</text>
        <dbReference type="Rhea" id="RHEA:13517"/>
        <dbReference type="ChEBI" id="CHEBI:30616"/>
        <dbReference type="ChEBI" id="CHEBI:58369"/>
        <dbReference type="ChEBI" id="CHEBI:63528"/>
        <dbReference type="ChEBI" id="CHEBI:456216"/>
        <dbReference type="EC" id="2.7.4.9"/>
    </reaction>
</comment>
<dbReference type="EMBL" id="JAWDIQ010000003">
    <property type="protein sequence ID" value="MDY0409983.1"/>
    <property type="molecule type" value="Genomic_DNA"/>
</dbReference>
<evidence type="ECO:0000256" key="2">
    <source>
        <dbReference type="ARBA" id="ARBA00012980"/>
    </source>
</evidence>
<dbReference type="HAMAP" id="MF_00165">
    <property type="entry name" value="Thymidylate_kinase"/>
    <property type="match status" value="1"/>
</dbReference>
<dbReference type="InterPro" id="IPR039430">
    <property type="entry name" value="Thymidylate_kin-like_dom"/>
</dbReference>
<gene>
    <name evidence="10 12" type="primary">tmk</name>
    <name evidence="12" type="ORF">RWD45_17105</name>
</gene>
<evidence type="ECO:0000256" key="9">
    <source>
        <dbReference type="ARBA" id="ARBA00048743"/>
    </source>
</evidence>
<dbReference type="GO" id="GO:0004798">
    <property type="term" value="F:dTMP kinase activity"/>
    <property type="evidence" value="ECO:0007669"/>
    <property type="project" value="UniProtKB-EC"/>
</dbReference>
<evidence type="ECO:0000256" key="6">
    <source>
        <dbReference type="ARBA" id="ARBA00022741"/>
    </source>
</evidence>
<dbReference type="SUPFAM" id="SSF52540">
    <property type="entry name" value="P-loop containing nucleoside triphosphate hydrolases"/>
    <property type="match status" value="1"/>
</dbReference>
<dbReference type="InterPro" id="IPR027417">
    <property type="entry name" value="P-loop_NTPase"/>
</dbReference>
<reference evidence="12 13" key="1">
    <citation type="submission" date="2023-10" db="EMBL/GenBank/DDBJ databases">
        <title>Virgibacillus soli CC-YMP-6 genome.</title>
        <authorList>
            <person name="Miliotis G."/>
            <person name="Sengupta P."/>
            <person name="Hameed A."/>
            <person name="Chuvochina M."/>
            <person name="Mcdonagh F."/>
            <person name="Simpson A.C."/>
            <person name="Singh N.K."/>
            <person name="Rekha P.D."/>
            <person name="Raman K."/>
            <person name="Hugenholtz P."/>
            <person name="Venkateswaran K."/>
        </authorList>
    </citation>
    <scope>NUCLEOTIDE SEQUENCE [LARGE SCALE GENOMIC DNA]</scope>
    <source>
        <strain evidence="12 13">CC-YMP-6</strain>
    </source>
</reference>
<evidence type="ECO:0000256" key="10">
    <source>
        <dbReference type="HAMAP-Rule" id="MF_00165"/>
    </source>
</evidence>
<dbReference type="EC" id="2.7.4.9" evidence="2 10"/>
<feature type="domain" description="Thymidylate kinase-like" evidence="11">
    <location>
        <begin position="8"/>
        <end position="197"/>
    </location>
</feature>
<evidence type="ECO:0000313" key="12">
    <source>
        <dbReference type="EMBL" id="MDY0409983.1"/>
    </source>
</evidence>
<name>A0ABU5CUD4_9BACI</name>
<dbReference type="CDD" id="cd01672">
    <property type="entry name" value="TMPK"/>
    <property type="match status" value="1"/>
</dbReference>
<dbReference type="InterPro" id="IPR018095">
    <property type="entry name" value="Thymidylate_kin_CS"/>
</dbReference>
<keyword evidence="4 10" id="KW-0808">Transferase</keyword>
<dbReference type="InterPro" id="IPR018094">
    <property type="entry name" value="Thymidylate_kinase"/>
</dbReference>
<evidence type="ECO:0000256" key="4">
    <source>
        <dbReference type="ARBA" id="ARBA00022679"/>
    </source>
</evidence>
<comment type="caution">
    <text evidence="12">The sequence shown here is derived from an EMBL/GenBank/DDBJ whole genome shotgun (WGS) entry which is preliminary data.</text>
</comment>
<evidence type="ECO:0000256" key="7">
    <source>
        <dbReference type="ARBA" id="ARBA00022777"/>
    </source>
</evidence>
<dbReference type="PROSITE" id="PS01331">
    <property type="entry name" value="THYMIDYLATE_KINASE"/>
    <property type="match status" value="1"/>
</dbReference>
<sequence length="210" mass="24095">MKGYFITFEGGEGAGKTTILSKVGDQLKKQGYDVITTREPGGIDIAEEIRNVILNPNHTKMDGRTEALLYAAARRQHLVEKVYPALKQGKIVLCDRFIDSSLAYQGFARGLGMEEVFSINQFAIEQTMPDLTIFFDIEPKKGLMRIIENKDRERNRLDDENLAFHEKVYEAYLLLQKQFSNRIKSVNADQKMELVEHDTMEKILSFLNKK</sequence>
<dbReference type="Pfam" id="PF02223">
    <property type="entry name" value="Thymidylate_kin"/>
    <property type="match status" value="1"/>
</dbReference>
<organism evidence="12 13">
    <name type="scientific">Paracerasibacillus soli</name>
    <dbReference type="NCBI Taxonomy" id="480284"/>
    <lineage>
        <taxon>Bacteria</taxon>
        <taxon>Bacillati</taxon>
        <taxon>Bacillota</taxon>
        <taxon>Bacilli</taxon>
        <taxon>Bacillales</taxon>
        <taxon>Bacillaceae</taxon>
        <taxon>Paracerasibacillus</taxon>
    </lineage>
</organism>
<evidence type="ECO:0000259" key="11">
    <source>
        <dbReference type="Pfam" id="PF02223"/>
    </source>
</evidence>
<evidence type="ECO:0000256" key="8">
    <source>
        <dbReference type="ARBA" id="ARBA00022840"/>
    </source>
</evidence>
<dbReference type="Gene3D" id="3.40.50.300">
    <property type="entry name" value="P-loop containing nucleotide triphosphate hydrolases"/>
    <property type="match status" value="1"/>
</dbReference>
<comment type="function">
    <text evidence="10">Phosphorylation of dTMP to form dTDP in both de novo and salvage pathways of dTTP synthesis.</text>
</comment>
<comment type="similarity">
    <text evidence="1 10">Belongs to the thymidylate kinase family.</text>
</comment>
<accession>A0ABU5CUD4</accession>
<evidence type="ECO:0000256" key="5">
    <source>
        <dbReference type="ARBA" id="ARBA00022727"/>
    </source>
</evidence>
<keyword evidence="5 10" id="KW-0545">Nucleotide biosynthesis</keyword>
<evidence type="ECO:0000313" key="13">
    <source>
        <dbReference type="Proteomes" id="UP001275315"/>
    </source>
</evidence>
<dbReference type="NCBIfam" id="TIGR00041">
    <property type="entry name" value="DTMP_kinase"/>
    <property type="match status" value="1"/>
</dbReference>
<feature type="binding site" evidence="10">
    <location>
        <begin position="10"/>
        <end position="17"/>
    </location>
    <ligand>
        <name>ATP</name>
        <dbReference type="ChEBI" id="CHEBI:30616"/>
    </ligand>
</feature>
<dbReference type="PANTHER" id="PTHR10344:SF4">
    <property type="entry name" value="UMP-CMP KINASE 2, MITOCHONDRIAL"/>
    <property type="match status" value="1"/>
</dbReference>
<dbReference type="Proteomes" id="UP001275315">
    <property type="component" value="Unassembled WGS sequence"/>
</dbReference>
<evidence type="ECO:0000256" key="1">
    <source>
        <dbReference type="ARBA" id="ARBA00009776"/>
    </source>
</evidence>
<keyword evidence="6 10" id="KW-0547">Nucleotide-binding</keyword>
<protein>
    <recommendedName>
        <fullName evidence="3 10">Thymidylate kinase</fullName>
        <ecNumber evidence="2 10">2.7.4.9</ecNumber>
    </recommendedName>
    <alternativeName>
        <fullName evidence="10">dTMP kinase</fullName>
    </alternativeName>
</protein>
<dbReference type="PANTHER" id="PTHR10344">
    <property type="entry name" value="THYMIDYLATE KINASE"/>
    <property type="match status" value="1"/>
</dbReference>
<proteinExistence type="inferred from homology"/>
<evidence type="ECO:0000256" key="3">
    <source>
        <dbReference type="ARBA" id="ARBA00017144"/>
    </source>
</evidence>
<keyword evidence="13" id="KW-1185">Reference proteome</keyword>
<dbReference type="RefSeq" id="WP_320380841.1">
    <property type="nucleotide sequence ID" value="NZ_JAWDIQ010000003.1"/>
</dbReference>